<sequence length="266" mass="29151">MEEISSSVFPFPFQEGLLHFSGPPLLLPINPAAANMKNFDPLLNQPPPPPPPPPPPRKIMRRDVERQRRKEMGALYKTLLTLIPLHYIKGKRSTSDRLQETVRYVKDLKERVKRFRARKEELVMMKERGGGDVSTVATHHDSSSSPTPLPTTASSPSLLSSSSGSNSNMVGEMGGSRVAVKPCKVGGVEVTLTIAPPASGLSLSTVLKLLVAHGMSIHICSSLKLNHTILHTIHAQVRGGRAIDPSQLEQYLSILIQNNDYEVFSI</sequence>
<dbReference type="GO" id="GO:0000977">
    <property type="term" value="F:RNA polymerase II transcription regulatory region sequence-specific DNA binding"/>
    <property type="evidence" value="ECO:0007669"/>
    <property type="project" value="TreeGrafter"/>
</dbReference>
<organism evidence="7 8">
    <name type="scientific">Cuscuta epithymum</name>
    <dbReference type="NCBI Taxonomy" id="186058"/>
    <lineage>
        <taxon>Eukaryota</taxon>
        <taxon>Viridiplantae</taxon>
        <taxon>Streptophyta</taxon>
        <taxon>Embryophyta</taxon>
        <taxon>Tracheophyta</taxon>
        <taxon>Spermatophyta</taxon>
        <taxon>Magnoliopsida</taxon>
        <taxon>eudicotyledons</taxon>
        <taxon>Gunneridae</taxon>
        <taxon>Pentapetalae</taxon>
        <taxon>asterids</taxon>
        <taxon>lamiids</taxon>
        <taxon>Solanales</taxon>
        <taxon>Convolvulaceae</taxon>
        <taxon>Cuscuteae</taxon>
        <taxon>Cuscuta</taxon>
        <taxon>Cuscuta subgen. Cuscuta</taxon>
    </lineage>
</organism>
<dbReference type="SMART" id="SM00353">
    <property type="entry name" value="HLH"/>
    <property type="match status" value="1"/>
</dbReference>
<dbReference type="AlphaFoldDB" id="A0AAV0FPV5"/>
<dbReference type="CDD" id="cd18914">
    <property type="entry name" value="bHLH_AtORG2_like"/>
    <property type="match status" value="1"/>
</dbReference>
<dbReference type="GO" id="GO:0000981">
    <property type="term" value="F:DNA-binding transcription factor activity, RNA polymerase II-specific"/>
    <property type="evidence" value="ECO:0007669"/>
    <property type="project" value="TreeGrafter"/>
</dbReference>
<keyword evidence="8" id="KW-1185">Reference proteome</keyword>
<reference evidence="7" key="1">
    <citation type="submission" date="2022-07" db="EMBL/GenBank/DDBJ databases">
        <authorList>
            <person name="Macas J."/>
            <person name="Novak P."/>
            <person name="Neumann P."/>
        </authorList>
    </citation>
    <scope>NUCLEOTIDE SEQUENCE</scope>
</reference>
<comment type="caution">
    <text evidence="7">The sequence shown here is derived from an EMBL/GenBank/DDBJ whole genome shotgun (WGS) entry which is preliminary data.</text>
</comment>
<name>A0AAV0FPV5_9ASTE</name>
<evidence type="ECO:0000256" key="1">
    <source>
        <dbReference type="ARBA" id="ARBA00004123"/>
    </source>
</evidence>
<feature type="compositionally biased region" description="Pro residues" evidence="5">
    <location>
        <begin position="44"/>
        <end position="57"/>
    </location>
</feature>
<dbReference type="PANTHER" id="PTHR13935:SF155">
    <property type="entry name" value="TRANSCRIPTION FACTOR BHLH120-LIKE"/>
    <property type="match status" value="1"/>
</dbReference>
<dbReference type="Proteomes" id="UP001152523">
    <property type="component" value="Unassembled WGS sequence"/>
</dbReference>
<evidence type="ECO:0000313" key="7">
    <source>
        <dbReference type="EMBL" id="CAH9137409.1"/>
    </source>
</evidence>
<evidence type="ECO:0000256" key="4">
    <source>
        <dbReference type="ARBA" id="ARBA00023242"/>
    </source>
</evidence>
<feature type="region of interest" description="Disordered" evidence="5">
    <location>
        <begin position="128"/>
        <end position="173"/>
    </location>
</feature>
<evidence type="ECO:0000256" key="2">
    <source>
        <dbReference type="ARBA" id="ARBA00023015"/>
    </source>
</evidence>
<dbReference type="InterPro" id="IPR036638">
    <property type="entry name" value="HLH_DNA-bd_sf"/>
</dbReference>
<evidence type="ECO:0000259" key="6">
    <source>
        <dbReference type="PROSITE" id="PS50888"/>
    </source>
</evidence>
<evidence type="ECO:0000256" key="5">
    <source>
        <dbReference type="SAM" id="MobiDB-lite"/>
    </source>
</evidence>
<feature type="compositionally biased region" description="Low complexity" evidence="5">
    <location>
        <begin position="143"/>
        <end position="167"/>
    </location>
</feature>
<dbReference type="Gene3D" id="4.10.280.10">
    <property type="entry name" value="Helix-loop-helix DNA-binding domain"/>
    <property type="match status" value="1"/>
</dbReference>
<dbReference type="Pfam" id="PF00010">
    <property type="entry name" value="HLH"/>
    <property type="match status" value="1"/>
</dbReference>
<evidence type="ECO:0000256" key="3">
    <source>
        <dbReference type="ARBA" id="ARBA00023163"/>
    </source>
</evidence>
<keyword evidence="3" id="KW-0804">Transcription</keyword>
<evidence type="ECO:0000313" key="8">
    <source>
        <dbReference type="Proteomes" id="UP001152523"/>
    </source>
</evidence>
<keyword evidence="2" id="KW-0805">Transcription regulation</keyword>
<keyword evidence="4" id="KW-0539">Nucleus</keyword>
<dbReference type="GO" id="GO:0046983">
    <property type="term" value="F:protein dimerization activity"/>
    <property type="evidence" value="ECO:0007669"/>
    <property type="project" value="InterPro"/>
</dbReference>
<dbReference type="InterPro" id="IPR011598">
    <property type="entry name" value="bHLH_dom"/>
</dbReference>
<dbReference type="PANTHER" id="PTHR13935">
    <property type="entry name" value="ACHAETE-SCUTE TRANSCRIPTION FACTOR-RELATED"/>
    <property type="match status" value="1"/>
</dbReference>
<dbReference type="InterPro" id="IPR015660">
    <property type="entry name" value="MASH1/Ascl1a-like"/>
</dbReference>
<accession>A0AAV0FPV5</accession>
<feature type="domain" description="BHLH" evidence="6">
    <location>
        <begin position="56"/>
        <end position="108"/>
    </location>
</feature>
<dbReference type="GO" id="GO:0090575">
    <property type="term" value="C:RNA polymerase II transcription regulator complex"/>
    <property type="evidence" value="ECO:0007669"/>
    <property type="project" value="TreeGrafter"/>
</dbReference>
<protein>
    <recommendedName>
        <fullName evidence="6">BHLH domain-containing protein</fullName>
    </recommendedName>
</protein>
<proteinExistence type="predicted"/>
<feature type="region of interest" description="Disordered" evidence="5">
    <location>
        <begin position="37"/>
        <end position="59"/>
    </location>
</feature>
<dbReference type="PROSITE" id="PS50888">
    <property type="entry name" value="BHLH"/>
    <property type="match status" value="1"/>
</dbReference>
<dbReference type="EMBL" id="CAMAPF010001000">
    <property type="protein sequence ID" value="CAH9137409.1"/>
    <property type="molecule type" value="Genomic_DNA"/>
</dbReference>
<dbReference type="SUPFAM" id="SSF47459">
    <property type="entry name" value="HLH, helix-loop-helix DNA-binding domain"/>
    <property type="match status" value="1"/>
</dbReference>
<gene>
    <name evidence="7" type="ORF">CEPIT_LOCUS35997</name>
</gene>
<comment type="subcellular location">
    <subcellularLocation>
        <location evidence="1">Nucleus</location>
    </subcellularLocation>
</comment>